<sequence>MIDGNSEEELNILSMMPGDICSFLKTIARMHSQKARQLNYYIIERHPEALARYILLLSIFFDDDLGPRECTEIFLEIYGNTMLRKQTSAFLHSKVEELIKFLTNGEGKLAEFIDITQMKFKERDAIEKVFKTWYESIECDMEEWREKRLRSYYEDRFDYRKNLIDWDYSMSVKDWAEIIHSKLFLWWRQEGIAYEIRDSKYPQPNRTMASYAEGKEKGYSKLKRGFWGDIVQSPYWSIGVHADEHSLYKKRSFQHTKTCQHVAEYNIYSLLYELSTKKPYKMPPEDSEIHGRSFWSGLSHRDVEKIEEEGEIETLQDDRLDTLSAGQARGNSSKKVPQGVRLILLQGENFDFMKGKKKFAELFDVVFLSNLCLQMLKEPLPDLLRARAALVVEGADFMLNFDKNDRKAFNDKIKELGKELGMVVEDGKRDRYKLYNGVHFPLYFLSFDKAAAQEVLAQRAKRQEEAVKSQASLESLLSQSTGDERPTAEALEGLEALDVPDRPYEVDAMNRPVVYDGIRRGWERRTMVVLGRKGTAAAPALKAGPLGFCAVTGLPAKYKDPQTGLAYANVEAFKEIRRRHGARETPGEAQETDPAVAAQADEEKRDEVAGERREAGKEEEEEEIVEPLIFQNRPKWRLGGSAVL</sequence>
<dbReference type="InterPro" id="IPR013272">
    <property type="entry name" value="Vps72/YL1_C"/>
</dbReference>
<comment type="subcellular location">
    <subcellularLocation>
        <location evidence="1">Cytoplasm</location>
    </subcellularLocation>
</comment>
<dbReference type="EMBL" id="HBEO01026441">
    <property type="protein sequence ID" value="CAD8497683.1"/>
    <property type="molecule type" value="Transcribed_RNA"/>
</dbReference>
<comment type="similarity">
    <text evidence="2">Belongs to the DNAAF3 family.</text>
</comment>
<protein>
    <recommendedName>
        <fullName evidence="6">Vps72/YL1 C-terminal domain-containing protein</fullName>
    </recommendedName>
</protein>
<proteinExistence type="inferred from homology"/>
<feature type="compositionally biased region" description="Basic and acidic residues" evidence="5">
    <location>
        <begin position="601"/>
        <end position="616"/>
    </location>
</feature>
<evidence type="ECO:0000259" key="6">
    <source>
        <dbReference type="SMART" id="SM00993"/>
    </source>
</evidence>
<evidence type="ECO:0000256" key="3">
    <source>
        <dbReference type="ARBA" id="ARBA00022490"/>
    </source>
</evidence>
<name>A0A7S0HUL2_9CRYP</name>
<dbReference type="Pfam" id="PF14740">
    <property type="entry name" value="DUF4471"/>
    <property type="match status" value="1"/>
</dbReference>
<dbReference type="Pfam" id="PF08265">
    <property type="entry name" value="YL1_C"/>
    <property type="match status" value="1"/>
</dbReference>
<dbReference type="InterPro" id="IPR039304">
    <property type="entry name" value="DNAAF3"/>
</dbReference>
<keyword evidence="3" id="KW-0963">Cytoplasm</keyword>
<gene>
    <name evidence="7" type="ORF">HPHI1048_LOCUS17801</name>
</gene>
<accession>A0A7S0HUL2</accession>
<dbReference type="GO" id="GO:0005737">
    <property type="term" value="C:cytoplasm"/>
    <property type="evidence" value="ECO:0007669"/>
    <property type="project" value="UniProtKB-SubCell"/>
</dbReference>
<reference evidence="7" key="1">
    <citation type="submission" date="2021-01" db="EMBL/GenBank/DDBJ databases">
        <authorList>
            <person name="Corre E."/>
            <person name="Pelletier E."/>
            <person name="Niang G."/>
            <person name="Scheremetjew M."/>
            <person name="Finn R."/>
            <person name="Kale V."/>
            <person name="Holt S."/>
            <person name="Cochrane G."/>
            <person name="Meng A."/>
            <person name="Brown T."/>
            <person name="Cohen L."/>
        </authorList>
    </citation>
    <scope>NUCLEOTIDE SEQUENCE</scope>
    <source>
        <strain evidence="7">CCMP325</strain>
    </source>
</reference>
<dbReference type="GO" id="GO:0044458">
    <property type="term" value="P:motile cilium assembly"/>
    <property type="evidence" value="ECO:0007669"/>
    <property type="project" value="TreeGrafter"/>
</dbReference>
<dbReference type="Pfam" id="PF14737">
    <property type="entry name" value="DUF4470"/>
    <property type="match status" value="1"/>
</dbReference>
<dbReference type="InterPro" id="IPR028235">
    <property type="entry name" value="DNAAF3_C"/>
</dbReference>
<evidence type="ECO:0000256" key="5">
    <source>
        <dbReference type="SAM" id="MobiDB-lite"/>
    </source>
</evidence>
<organism evidence="7">
    <name type="scientific">Hanusia phi</name>
    <dbReference type="NCBI Taxonomy" id="3032"/>
    <lineage>
        <taxon>Eukaryota</taxon>
        <taxon>Cryptophyceae</taxon>
        <taxon>Pyrenomonadales</taxon>
        <taxon>Geminigeraceae</taxon>
        <taxon>Hanusia</taxon>
    </lineage>
</organism>
<evidence type="ECO:0000313" key="7">
    <source>
        <dbReference type="EMBL" id="CAD8497683.1"/>
    </source>
</evidence>
<dbReference type="PANTHER" id="PTHR22118:SF14">
    <property type="entry name" value="DYNEIN AXONEMAL ASSEMBLY FACTOR 3"/>
    <property type="match status" value="1"/>
</dbReference>
<dbReference type="AlphaFoldDB" id="A0A7S0HUL2"/>
<feature type="region of interest" description="Disordered" evidence="5">
    <location>
        <begin position="580"/>
        <end position="625"/>
    </location>
</feature>
<dbReference type="PANTHER" id="PTHR22118">
    <property type="entry name" value="DYNEIN ASSEMBLY FACTOR 3, AXONEMAL"/>
    <property type="match status" value="1"/>
</dbReference>
<dbReference type="GO" id="GO:0070286">
    <property type="term" value="P:axonemal dynein complex assembly"/>
    <property type="evidence" value="ECO:0007669"/>
    <property type="project" value="InterPro"/>
</dbReference>
<evidence type="ECO:0000256" key="2">
    <source>
        <dbReference type="ARBA" id="ARBA00010449"/>
    </source>
</evidence>
<feature type="domain" description="Vps72/YL1 C-terminal" evidence="6">
    <location>
        <begin position="547"/>
        <end position="576"/>
    </location>
</feature>
<dbReference type="InterPro" id="IPR027974">
    <property type="entry name" value="DUF4470"/>
</dbReference>
<evidence type="ECO:0000256" key="4">
    <source>
        <dbReference type="ARBA" id="ARBA00022794"/>
    </source>
</evidence>
<keyword evidence="4" id="KW-0970">Cilium biogenesis/degradation</keyword>
<evidence type="ECO:0000256" key="1">
    <source>
        <dbReference type="ARBA" id="ARBA00004496"/>
    </source>
</evidence>
<dbReference type="SMART" id="SM00993">
    <property type="entry name" value="YL1_C"/>
    <property type="match status" value="1"/>
</dbReference>